<comment type="caution">
    <text evidence="1">The sequence shown here is derived from an EMBL/GenBank/DDBJ whole genome shotgun (WGS) entry which is preliminary data.</text>
</comment>
<sequence length="234" mass="26007">MNVKYSPALVQNAILAPAARAHEPDIQRIIGAAYEDAVASWELRTDQPPRELVLVIRNGDRQAEEPVSYEELRGSSKFDSKLSRMKDSLAHNGVWREAVHALIADARVWSDGIPGASVNDSEVELNEERSGRYTLPALEIKSQGSLMWVRPVAGWVVNPSWVERASATRKAIGRADLRGPGGPIYLYCLEPDRHTSKADWVYDGLVLFPGCGPNLRYQLDRDSFLKLARVCLDG</sequence>
<evidence type="ECO:0000313" key="2">
    <source>
        <dbReference type="Proteomes" id="UP001272242"/>
    </source>
</evidence>
<organism evidence="1 2">
    <name type="scientific">Gemmata algarum</name>
    <dbReference type="NCBI Taxonomy" id="2975278"/>
    <lineage>
        <taxon>Bacteria</taxon>
        <taxon>Pseudomonadati</taxon>
        <taxon>Planctomycetota</taxon>
        <taxon>Planctomycetia</taxon>
        <taxon>Gemmatales</taxon>
        <taxon>Gemmataceae</taxon>
        <taxon>Gemmata</taxon>
    </lineage>
</organism>
<evidence type="ECO:0000313" key="1">
    <source>
        <dbReference type="EMBL" id="MDY3558182.1"/>
    </source>
</evidence>
<name>A0ABU5EUQ2_9BACT</name>
<proteinExistence type="predicted"/>
<evidence type="ECO:0008006" key="3">
    <source>
        <dbReference type="Google" id="ProtNLM"/>
    </source>
</evidence>
<gene>
    <name evidence="1" type="ORF">R5W23_001232</name>
</gene>
<keyword evidence="2" id="KW-1185">Reference proteome</keyword>
<reference evidence="2" key="1">
    <citation type="journal article" date="2023" name="Mar. Drugs">
        <title>Gemmata algarum, a Novel Planctomycete Isolated from an Algal Mat, Displays Antimicrobial Activity.</title>
        <authorList>
            <person name="Kumar G."/>
            <person name="Kallscheuer N."/>
            <person name="Kashif M."/>
            <person name="Ahamad S."/>
            <person name="Jagadeeshwari U."/>
            <person name="Pannikurungottu S."/>
            <person name="Haufschild T."/>
            <person name="Kabuu M."/>
            <person name="Sasikala C."/>
            <person name="Jogler C."/>
            <person name="Ramana C."/>
        </authorList>
    </citation>
    <scope>NUCLEOTIDE SEQUENCE [LARGE SCALE GENOMIC DNA]</scope>
    <source>
        <strain evidence="2">JC673</strain>
    </source>
</reference>
<protein>
    <recommendedName>
        <fullName evidence="3">Restriction endonuclease</fullName>
    </recommendedName>
</protein>
<accession>A0ABU5EUQ2</accession>
<dbReference type="Proteomes" id="UP001272242">
    <property type="component" value="Unassembled WGS sequence"/>
</dbReference>
<dbReference type="EMBL" id="JAXBLV010000017">
    <property type="protein sequence ID" value="MDY3558182.1"/>
    <property type="molecule type" value="Genomic_DNA"/>
</dbReference>
<dbReference type="RefSeq" id="WP_320685147.1">
    <property type="nucleotide sequence ID" value="NZ_JAXBLV010000017.1"/>
</dbReference>